<dbReference type="SUPFAM" id="SSF49785">
    <property type="entry name" value="Galactose-binding domain-like"/>
    <property type="match status" value="2"/>
</dbReference>
<dbReference type="InterPro" id="IPR034091">
    <property type="entry name" value="BTBD9_BACK-like_dom"/>
</dbReference>
<dbReference type="InterPro" id="IPR052407">
    <property type="entry name" value="BTB_POZ_domain_cont_9"/>
</dbReference>
<protein>
    <recommendedName>
        <fullName evidence="1">BTB/POZ domain-containing protein 9</fullName>
    </recommendedName>
</protein>
<evidence type="ECO:0000256" key="2">
    <source>
        <dbReference type="SAM" id="MobiDB-lite"/>
    </source>
</evidence>
<sequence length="652" mass="73658">MSDQHPLLSAANVVGEIEHTHFLASHIGSLHLNDDYSDIIIIVEGERFKCHKVILAARSEYFRALLYGGMKESRESEIHLKNTSLAAFRALLQYIYTGKMSLNEQREEEILDILGLAHLYGFGDLEEAVSDYLKAILSIQNVCVIYGAANLYTQKKLESVCLSFMDCHAQEIMHQESFLCLSSPVIKEILCRDSFCAPEVTIFKAVCDWVKANPDENSDEILSCIRLPLISLSDLLNVVRPTGLVSADTMLDAIKLCIESKSMDLKHRGFLLPEENVARSKLGAAVLVGEMKQALLDGDCQNYDMERGFTRHAIDDLGTGIVVKLGMPCIVNHMKLLLWDRDMRSYSYYIEVSMDGQDWVRVIDHSLHHCRSWQRLFFHPHVIQYVRIVGTNNTVNRVFHVVHLEVMYTKMPFTLDKGLLVPAENMATTEMKAIVIEGVSRSRNALLNGDTVHYDWDSGYTCHQLGTGAIVVQLSQPYMLESMRLLLWDCDDRSYSYYIEVSVNHRDWDLVCDKTRIQCKSWQTVYFPRRPVVFIRIVGTHNTANEVFHCVHFECPAQVPPLTSPMRSAIQPLNLSSPMMLPHLPAVTLGSADGSEAASQRDRMLRQNRRDQEIQDMEALMAARNLGPMAGLAHAGLPRGEPPDDDDSLPDG</sequence>
<feature type="region of interest" description="Disordered" evidence="2">
    <location>
        <begin position="631"/>
        <end position="652"/>
    </location>
</feature>
<reference evidence="4" key="1">
    <citation type="submission" date="2020-11" db="EMBL/GenBank/DDBJ databases">
        <authorList>
            <person name="Tran Van P."/>
        </authorList>
    </citation>
    <scope>NUCLEOTIDE SEQUENCE</scope>
</reference>
<dbReference type="Pfam" id="PF00651">
    <property type="entry name" value="BTB"/>
    <property type="match status" value="1"/>
</dbReference>
<dbReference type="PANTHER" id="PTHR46306:SF1">
    <property type="entry name" value="BTB_POZ DOMAIN-CONTAINING PROTEIN 9"/>
    <property type="match status" value="1"/>
</dbReference>
<organism evidence="4">
    <name type="scientific">Darwinula stevensoni</name>
    <dbReference type="NCBI Taxonomy" id="69355"/>
    <lineage>
        <taxon>Eukaryota</taxon>
        <taxon>Metazoa</taxon>
        <taxon>Ecdysozoa</taxon>
        <taxon>Arthropoda</taxon>
        <taxon>Crustacea</taxon>
        <taxon>Oligostraca</taxon>
        <taxon>Ostracoda</taxon>
        <taxon>Podocopa</taxon>
        <taxon>Podocopida</taxon>
        <taxon>Darwinulocopina</taxon>
        <taxon>Darwinuloidea</taxon>
        <taxon>Darwinulidae</taxon>
        <taxon>Darwinula</taxon>
    </lineage>
</organism>
<evidence type="ECO:0000313" key="4">
    <source>
        <dbReference type="EMBL" id="CAD7253324.1"/>
    </source>
</evidence>
<dbReference type="SMART" id="SM00225">
    <property type="entry name" value="BTB"/>
    <property type="match status" value="1"/>
</dbReference>
<dbReference type="OrthoDB" id="6408997at2759"/>
<proteinExistence type="predicted"/>
<dbReference type="InterPro" id="IPR000210">
    <property type="entry name" value="BTB/POZ_dom"/>
</dbReference>
<gene>
    <name evidence="4" type="ORF">DSTB1V02_LOCUS13074</name>
</gene>
<dbReference type="EMBL" id="CAJPEV010005653">
    <property type="protein sequence ID" value="CAG0903375.1"/>
    <property type="molecule type" value="Genomic_DNA"/>
</dbReference>
<evidence type="ECO:0000259" key="3">
    <source>
        <dbReference type="PROSITE" id="PS50097"/>
    </source>
</evidence>
<dbReference type="InterPro" id="IPR008979">
    <property type="entry name" value="Galactose-bd-like_sf"/>
</dbReference>
<dbReference type="CDD" id="cd18287">
    <property type="entry name" value="BTB_POZ_BTBD9"/>
    <property type="match status" value="1"/>
</dbReference>
<feature type="compositionally biased region" description="Acidic residues" evidence="2">
    <location>
        <begin position="643"/>
        <end position="652"/>
    </location>
</feature>
<dbReference type="FunFam" id="2.60.120.260:FF:000051">
    <property type="entry name" value="BTB/POZ domain-containing protein 9"/>
    <property type="match status" value="1"/>
</dbReference>
<dbReference type="PANTHER" id="PTHR46306">
    <property type="entry name" value="BTB/POZ DOMAIN-CONTAINING PROTEIN 9"/>
    <property type="match status" value="1"/>
</dbReference>
<evidence type="ECO:0000313" key="5">
    <source>
        <dbReference type="Proteomes" id="UP000677054"/>
    </source>
</evidence>
<keyword evidence="5" id="KW-1185">Reference proteome</keyword>
<dbReference type="Pfam" id="PF07707">
    <property type="entry name" value="BACK"/>
    <property type="match status" value="1"/>
</dbReference>
<dbReference type="PROSITE" id="PS50097">
    <property type="entry name" value="BTB"/>
    <property type="match status" value="1"/>
</dbReference>
<dbReference type="GO" id="GO:0048512">
    <property type="term" value="P:circadian behavior"/>
    <property type="evidence" value="ECO:0007669"/>
    <property type="project" value="TreeGrafter"/>
</dbReference>
<dbReference type="InterPro" id="IPR011705">
    <property type="entry name" value="BACK"/>
</dbReference>
<dbReference type="GO" id="GO:0050804">
    <property type="term" value="P:modulation of chemical synaptic transmission"/>
    <property type="evidence" value="ECO:0007669"/>
    <property type="project" value="TreeGrafter"/>
</dbReference>
<dbReference type="AlphaFoldDB" id="A0A7R9FSK5"/>
<dbReference type="CDD" id="cd14822">
    <property type="entry name" value="BACK_BTBD9"/>
    <property type="match status" value="1"/>
</dbReference>
<name>A0A7R9FSK5_9CRUS</name>
<dbReference type="Gene3D" id="1.25.40.420">
    <property type="match status" value="1"/>
</dbReference>
<dbReference type="GO" id="GO:0005737">
    <property type="term" value="C:cytoplasm"/>
    <property type="evidence" value="ECO:0007669"/>
    <property type="project" value="TreeGrafter"/>
</dbReference>
<dbReference type="SUPFAM" id="SSF54695">
    <property type="entry name" value="POZ domain"/>
    <property type="match status" value="1"/>
</dbReference>
<evidence type="ECO:0000256" key="1">
    <source>
        <dbReference type="ARBA" id="ARBA00020216"/>
    </source>
</evidence>
<dbReference type="Gene3D" id="3.30.710.10">
    <property type="entry name" value="Potassium Channel Kv1.1, Chain A"/>
    <property type="match status" value="1"/>
</dbReference>
<dbReference type="FunFam" id="1.25.40.420:FF:000005">
    <property type="entry name" value="BTB/POZ domain-containing protein 9"/>
    <property type="match status" value="1"/>
</dbReference>
<dbReference type="EMBL" id="LR905170">
    <property type="protein sequence ID" value="CAD7253324.1"/>
    <property type="molecule type" value="Genomic_DNA"/>
</dbReference>
<dbReference type="Gene3D" id="2.60.120.260">
    <property type="entry name" value="Galactose-binding domain-like"/>
    <property type="match status" value="2"/>
</dbReference>
<dbReference type="SMART" id="SM00875">
    <property type="entry name" value="BACK"/>
    <property type="match status" value="1"/>
</dbReference>
<dbReference type="InterPro" id="IPR011333">
    <property type="entry name" value="SKP1/BTB/POZ_sf"/>
</dbReference>
<feature type="domain" description="BTB" evidence="3">
    <location>
        <begin position="37"/>
        <end position="104"/>
    </location>
</feature>
<accession>A0A7R9FSK5</accession>
<dbReference type="GO" id="GO:0008344">
    <property type="term" value="P:adult locomotory behavior"/>
    <property type="evidence" value="ECO:0007669"/>
    <property type="project" value="TreeGrafter"/>
</dbReference>
<dbReference type="FunFam" id="3.30.710.10:FF:000042">
    <property type="entry name" value="BTB/POZ domain-containing protein 9"/>
    <property type="match status" value="1"/>
</dbReference>
<dbReference type="Proteomes" id="UP000677054">
    <property type="component" value="Unassembled WGS sequence"/>
</dbReference>